<dbReference type="InterPro" id="IPR011600">
    <property type="entry name" value="Pept_C14_caspase"/>
</dbReference>
<evidence type="ECO:0000313" key="6">
    <source>
        <dbReference type="Proteomes" id="UP000218334"/>
    </source>
</evidence>
<dbReference type="Proteomes" id="UP000218334">
    <property type="component" value="Unassembled WGS sequence"/>
</dbReference>
<evidence type="ECO:0000256" key="3">
    <source>
        <dbReference type="ARBA" id="ARBA00022807"/>
    </source>
</evidence>
<sequence>AVLIGINAYPPSSDCSPLYGCVNDVKKMEEFLTKDLGVPERHIQCLLTVTSPIRKNIIDTLLGLSTDSQILHGDNIIIYFSGHGSGYDLSDFDKSGDISAEGFIEALCPVDRTSSDTDVSIPDISDREINTILAEISRKKGNHITFILDCCHSSGASR</sequence>
<protein>
    <recommendedName>
        <fullName evidence="4">Peptidase C14 caspase domain-containing protein</fullName>
    </recommendedName>
</protein>
<gene>
    <name evidence="5" type="ORF">ARMSODRAFT_858956</name>
</gene>
<evidence type="ECO:0000259" key="4">
    <source>
        <dbReference type="Pfam" id="PF00656"/>
    </source>
</evidence>
<dbReference type="GO" id="GO:0006508">
    <property type="term" value="P:proteolysis"/>
    <property type="evidence" value="ECO:0007669"/>
    <property type="project" value="InterPro"/>
</dbReference>
<keyword evidence="6" id="KW-1185">Reference proteome</keyword>
<organism evidence="5 6">
    <name type="scientific">Armillaria solidipes</name>
    <dbReference type="NCBI Taxonomy" id="1076256"/>
    <lineage>
        <taxon>Eukaryota</taxon>
        <taxon>Fungi</taxon>
        <taxon>Dikarya</taxon>
        <taxon>Basidiomycota</taxon>
        <taxon>Agaricomycotina</taxon>
        <taxon>Agaricomycetes</taxon>
        <taxon>Agaricomycetidae</taxon>
        <taxon>Agaricales</taxon>
        <taxon>Marasmiineae</taxon>
        <taxon>Physalacriaceae</taxon>
        <taxon>Armillaria</taxon>
    </lineage>
</organism>
<keyword evidence="3" id="KW-0645">Protease</keyword>
<dbReference type="EMBL" id="KZ293447">
    <property type="protein sequence ID" value="PBK65124.1"/>
    <property type="molecule type" value="Genomic_DNA"/>
</dbReference>
<keyword evidence="3" id="KW-0378">Hydrolase</keyword>
<proteinExistence type="inferred from homology"/>
<dbReference type="Gene3D" id="3.40.50.1460">
    <property type="match status" value="1"/>
</dbReference>
<evidence type="ECO:0000256" key="1">
    <source>
        <dbReference type="ARBA" id="ARBA00009005"/>
    </source>
</evidence>
<dbReference type="GO" id="GO:0004197">
    <property type="term" value="F:cysteine-type endopeptidase activity"/>
    <property type="evidence" value="ECO:0007669"/>
    <property type="project" value="InterPro"/>
</dbReference>
<keyword evidence="3" id="KW-0788">Thiol protease</keyword>
<name>A0A2H3B8D4_9AGAR</name>
<evidence type="ECO:0000313" key="5">
    <source>
        <dbReference type="EMBL" id="PBK65124.1"/>
    </source>
</evidence>
<comment type="similarity">
    <text evidence="1">Belongs to the peptidase C14B family.</text>
</comment>
<dbReference type="Pfam" id="PF00656">
    <property type="entry name" value="Peptidase_C14"/>
    <property type="match status" value="1"/>
</dbReference>
<dbReference type="InterPro" id="IPR029030">
    <property type="entry name" value="Caspase-like_dom_sf"/>
</dbReference>
<dbReference type="AlphaFoldDB" id="A0A2H3B8D4"/>
<dbReference type="GO" id="GO:0005737">
    <property type="term" value="C:cytoplasm"/>
    <property type="evidence" value="ECO:0007669"/>
    <property type="project" value="TreeGrafter"/>
</dbReference>
<dbReference type="PANTHER" id="PTHR48104">
    <property type="entry name" value="METACASPASE-4"/>
    <property type="match status" value="1"/>
</dbReference>
<feature type="domain" description="Peptidase C14 caspase" evidence="4">
    <location>
        <begin position="1"/>
        <end position="154"/>
    </location>
</feature>
<feature type="non-terminal residue" evidence="5">
    <location>
        <position position="158"/>
    </location>
</feature>
<feature type="non-terminal residue" evidence="5">
    <location>
        <position position="1"/>
    </location>
</feature>
<keyword evidence="2" id="KW-0053">Apoptosis</keyword>
<dbReference type="STRING" id="1076256.A0A2H3B8D4"/>
<reference evidence="6" key="1">
    <citation type="journal article" date="2017" name="Nat. Ecol. Evol.">
        <title>Genome expansion and lineage-specific genetic innovations in the forest pathogenic fungi Armillaria.</title>
        <authorList>
            <person name="Sipos G."/>
            <person name="Prasanna A.N."/>
            <person name="Walter M.C."/>
            <person name="O'Connor E."/>
            <person name="Balint B."/>
            <person name="Krizsan K."/>
            <person name="Kiss B."/>
            <person name="Hess J."/>
            <person name="Varga T."/>
            <person name="Slot J."/>
            <person name="Riley R."/>
            <person name="Boka B."/>
            <person name="Rigling D."/>
            <person name="Barry K."/>
            <person name="Lee J."/>
            <person name="Mihaltcheva S."/>
            <person name="LaButti K."/>
            <person name="Lipzen A."/>
            <person name="Waldron R."/>
            <person name="Moloney N.M."/>
            <person name="Sperisen C."/>
            <person name="Kredics L."/>
            <person name="Vagvoelgyi C."/>
            <person name="Patrignani A."/>
            <person name="Fitzpatrick D."/>
            <person name="Nagy I."/>
            <person name="Doyle S."/>
            <person name="Anderson J.B."/>
            <person name="Grigoriev I.V."/>
            <person name="Gueldener U."/>
            <person name="Muensterkoetter M."/>
            <person name="Nagy L.G."/>
        </authorList>
    </citation>
    <scope>NUCLEOTIDE SEQUENCE [LARGE SCALE GENOMIC DNA]</scope>
    <source>
        <strain evidence="6">28-4</strain>
    </source>
</reference>
<dbReference type="InterPro" id="IPR050452">
    <property type="entry name" value="Metacaspase"/>
</dbReference>
<evidence type="ECO:0000256" key="2">
    <source>
        <dbReference type="ARBA" id="ARBA00022703"/>
    </source>
</evidence>
<accession>A0A2H3B8D4</accession>
<dbReference type="SUPFAM" id="SSF52129">
    <property type="entry name" value="Caspase-like"/>
    <property type="match status" value="1"/>
</dbReference>
<dbReference type="GO" id="GO:0006915">
    <property type="term" value="P:apoptotic process"/>
    <property type="evidence" value="ECO:0007669"/>
    <property type="project" value="UniProtKB-KW"/>
</dbReference>
<dbReference type="PANTHER" id="PTHR48104:SF30">
    <property type="entry name" value="METACASPASE-1"/>
    <property type="match status" value="1"/>
</dbReference>